<sequence length="87" mass="9918">MHSEPTENSEPTEEEIVRQLYSDQAREIKVALDYLEHHTELARAHLERLTLLKDYGAHHAGLGAVQVEVAAIVLWNHLNAGRNQARR</sequence>
<proteinExistence type="predicted"/>
<dbReference type="AlphaFoldDB" id="A0A2M7G5D1"/>
<dbReference type="EMBL" id="PFFQ01000027">
    <property type="protein sequence ID" value="PIW17151.1"/>
    <property type="molecule type" value="Genomic_DNA"/>
</dbReference>
<accession>A0A2M7G5D1</accession>
<gene>
    <name evidence="1" type="ORF">COW36_09855</name>
</gene>
<dbReference type="Proteomes" id="UP000231019">
    <property type="component" value="Unassembled WGS sequence"/>
</dbReference>
<comment type="caution">
    <text evidence="1">The sequence shown here is derived from an EMBL/GenBank/DDBJ whole genome shotgun (WGS) entry which is preliminary data.</text>
</comment>
<protein>
    <submittedName>
        <fullName evidence="1">Uncharacterized protein</fullName>
    </submittedName>
</protein>
<evidence type="ECO:0000313" key="2">
    <source>
        <dbReference type="Proteomes" id="UP000231019"/>
    </source>
</evidence>
<reference evidence="1 2" key="1">
    <citation type="submission" date="2017-09" db="EMBL/GenBank/DDBJ databases">
        <title>Depth-based differentiation of microbial function through sediment-hosted aquifers and enrichment of novel symbionts in the deep terrestrial subsurface.</title>
        <authorList>
            <person name="Probst A.J."/>
            <person name="Ladd B."/>
            <person name="Jarett J.K."/>
            <person name="Geller-Mcgrath D.E."/>
            <person name="Sieber C.M."/>
            <person name="Emerson J.B."/>
            <person name="Anantharaman K."/>
            <person name="Thomas B.C."/>
            <person name="Malmstrom R."/>
            <person name="Stieglmeier M."/>
            <person name="Klingl A."/>
            <person name="Woyke T."/>
            <person name="Ryan C.M."/>
            <person name="Banfield J.F."/>
        </authorList>
    </citation>
    <scope>NUCLEOTIDE SEQUENCE [LARGE SCALE GENOMIC DNA]</scope>
    <source>
        <strain evidence="1">CG17_big_fil_post_rev_8_21_14_2_50_48_46</strain>
    </source>
</reference>
<name>A0A2M7G5D1_9BACT</name>
<evidence type="ECO:0000313" key="1">
    <source>
        <dbReference type="EMBL" id="PIW17151.1"/>
    </source>
</evidence>
<organism evidence="1 2">
    <name type="scientific">bacterium (Candidatus Blackallbacteria) CG17_big_fil_post_rev_8_21_14_2_50_48_46</name>
    <dbReference type="NCBI Taxonomy" id="2014261"/>
    <lineage>
        <taxon>Bacteria</taxon>
        <taxon>Candidatus Blackallbacteria</taxon>
    </lineage>
</organism>